<keyword evidence="3" id="KW-1185">Reference proteome</keyword>
<evidence type="ECO:0000313" key="2">
    <source>
        <dbReference type="EMBL" id="PKI55333.1"/>
    </source>
</evidence>
<proteinExistence type="predicted"/>
<dbReference type="EMBL" id="PGOL01001713">
    <property type="protein sequence ID" value="PKI55333.1"/>
    <property type="molecule type" value="Genomic_DNA"/>
</dbReference>
<dbReference type="AlphaFoldDB" id="A0A2I0JH64"/>
<protein>
    <submittedName>
        <fullName evidence="2">Uncharacterized protein</fullName>
    </submittedName>
</protein>
<reference evidence="2 3" key="1">
    <citation type="submission" date="2017-11" db="EMBL/GenBank/DDBJ databases">
        <title>De-novo sequencing of pomegranate (Punica granatum L.) genome.</title>
        <authorList>
            <person name="Akparov Z."/>
            <person name="Amiraslanov A."/>
            <person name="Hajiyeva S."/>
            <person name="Abbasov M."/>
            <person name="Kaur K."/>
            <person name="Hamwieh A."/>
            <person name="Solovyev V."/>
            <person name="Salamov A."/>
            <person name="Braich B."/>
            <person name="Kosarev P."/>
            <person name="Mahmoud A."/>
            <person name="Hajiyev E."/>
            <person name="Babayeva S."/>
            <person name="Izzatullayeva V."/>
            <person name="Mammadov A."/>
            <person name="Mammadov A."/>
            <person name="Sharifova S."/>
            <person name="Ojaghi J."/>
            <person name="Eynullazada K."/>
            <person name="Bayramov B."/>
            <person name="Abdulazimova A."/>
            <person name="Shahmuradov I."/>
        </authorList>
    </citation>
    <scope>NUCLEOTIDE SEQUENCE [LARGE SCALE GENOMIC DNA]</scope>
    <source>
        <strain evidence="3">cv. AG2017</strain>
        <tissue evidence="2">Leaf</tissue>
    </source>
</reference>
<accession>A0A2I0JH64</accession>
<name>A0A2I0JH64_PUNGR</name>
<feature type="region of interest" description="Disordered" evidence="1">
    <location>
        <begin position="1"/>
        <end position="21"/>
    </location>
</feature>
<feature type="compositionally biased region" description="Basic residues" evidence="1">
    <location>
        <begin position="1"/>
        <end position="13"/>
    </location>
</feature>
<evidence type="ECO:0000256" key="1">
    <source>
        <dbReference type="SAM" id="MobiDB-lite"/>
    </source>
</evidence>
<dbReference type="Proteomes" id="UP000233551">
    <property type="component" value="Unassembled WGS sequence"/>
</dbReference>
<comment type="caution">
    <text evidence="2">The sequence shown here is derived from an EMBL/GenBank/DDBJ whole genome shotgun (WGS) entry which is preliminary data.</text>
</comment>
<evidence type="ECO:0000313" key="3">
    <source>
        <dbReference type="Proteomes" id="UP000233551"/>
    </source>
</evidence>
<gene>
    <name evidence="2" type="ORF">CRG98_024349</name>
</gene>
<sequence>MVKKTTGRRKMGSRRREGDGDALTAWESDDLIVALRLCRFYHRYRLRPCFAVSKCYFTDKKRKLIEASFIGFNSTNMISSVIRNHSTAAVLKESTSPSVFVNYSQLLISGKFVDLASGWFSWSI</sequence>
<organism evidence="2 3">
    <name type="scientific">Punica granatum</name>
    <name type="common">Pomegranate</name>
    <dbReference type="NCBI Taxonomy" id="22663"/>
    <lineage>
        <taxon>Eukaryota</taxon>
        <taxon>Viridiplantae</taxon>
        <taxon>Streptophyta</taxon>
        <taxon>Embryophyta</taxon>
        <taxon>Tracheophyta</taxon>
        <taxon>Spermatophyta</taxon>
        <taxon>Magnoliopsida</taxon>
        <taxon>eudicotyledons</taxon>
        <taxon>Gunneridae</taxon>
        <taxon>Pentapetalae</taxon>
        <taxon>rosids</taxon>
        <taxon>malvids</taxon>
        <taxon>Myrtales</taxon>
        <taxon>Lythraceae</taxon>
        <taxon>Punica</taxon>
    </lineage>
</organism>